<evidence type="ECO:0000256" key="6">
    <source>
        <dbReference type="ARBA" id="ARBA00022692"/>
    </source>
</evidence>
<dbReference type="GO" id="GO:0051301">
    <property type="term" value="P:cell division"/>
    <property type="evidence" value="ECO:0007669"/>
    <property type="project" value="UniProtKB-KW"/>
</dbReference>
<dbReference type="PANTHER" id="PTHR47755:SF1">
    <property type="entry name" value="CELL DIVISION PROTEIN FTSX"/>
    <property type="match status" value="1"/>
</dbReference>
<evidence type="ECO:0000256" key="3">
    <source>
        <dbReference type="ARBA" id="ARBA00021907"/>
    </source>
</evidence>
<accession>A0A1G2MY04</accession>
<dbReference type="Gene3D" id="3.30.70.3040">
    <property type="match status" value="1"/>
</dbReference>
<reference evidence="14 15" key="1">
    <citation type="journal article" date="2016" name="Nat. Commun.">
        <title>Thousands of microbial genomes shed light on interconnected biogeochemical processes in an aquifer system.</title>
        <authorList>
            <person name="Anantharaman K."/>
            <person name="Brown C.T."/>
            <person name="Hug L.A."/>
            <person name="Sharon I."/>
            <person name="Castelle C.J."/>
            <person name="Probst A.J."/>
            <person name="Thomas B.C."/>
            <person name="Singh A."/>
            <person name="Wilkins M.J."/>
            <person name="Karaoz U."/>
            <person name="Brodie E.L."/>
            <person name="Williams K.H."/>
            <person name="Hubbard S.S."/>
            <person name="Banfield J.F."/>
        </authorList>
    </citation>
    <scope>NUCLEOTIDE SEQUENCE [LARGE SCALE GENOMIC DNA]</scope>
</reference>
<evidence type="ECO:0000313" key="14">
    <source>
        <dbReference type="EMBL" id="OHA28708.1"/>
    </source>
</evidence>
<evidence type="ECO:0000256" key="7">
    <source>
        <dbReference type="ARBA" id="ARBA00022989"/>
    </source>
</evidence>
<comment type="caution">
    <text evidence="14">The sequence shown here is derived from an EMBL/GenBank/DDBJ whole genome shotgun (WGS) entry which is preliminary data.</text>
</comment>
<evidence type="ECO:0000256" key="11">
    <source>
        <dbReference type="SAM" id="Phobius"/>
    </source>
</evidence>
<keyword evidence="6 11" id="KW-0812">Transmembrane</keyword>
<feature type="transmembrane region" description="Helical" evidence="11">
    <location>
        <begin position="237"/>
        <end position="258"/>
    </location>
</feature>
<feature type="domain" description="ABC3 transporter permease C-terminal" evidence="12">
    <location>
        <begin position="187"/>
        <end position="317"/>
    </location>
</feature>
<sequence>MIFTTFKRITRTGFVNFWRNGFLSFAAIVVITLSLCSFGALIFAGAFGRSLIADVKDKVDVNVYFTLEAPEADILVLKKDVERLMEVSRVEYLSRDQALVQFKAKWQDNALIMRGLDEIGTNPFPASLNVKAKDPGQYASVVNFLENKVPTTADGTPLIEKINYQQNKLVIERLGRIIPAVEQAGFVAGVIFIIVAIIVIWNTIRLVVYTSKDEISVMKLVGASNIYVRGPLVISGIMYGIVSGVITLILMAAFAYWSDTVVLKFAGVQVAVDFELAVNILARYFMQNFGQIFVIIMSAGIVLGGVSSYIAARRYLKV</sequence>
<dbReference type="GO" id="GO:0005886">
    <property type="term" value="C:plasma membrane"/>
    <property type="evidence" value="ECO:0007669"/>
    <property type="project" value="UniProtKB-SubCell"/>
</dbReference>
<evidence type="ECO:0000259" key="12">
    <source>
        <dbReference type="Pfam" id="PF02687"/>
    </source>
</evidence>
<dbReference type="Pfam" id="PF18075">
    <property type="entry name" value="FtsX_ECD"/>
    <property type="match status" value="1"/>
</dbReference>
<feature type="transmembrane region" description="Helical" evidence="11">
    <location>
        <begin position="184"/>
        <end position="204"/>
    </location>
</feature>
<keyword evidence="4 10" id="KW-1003">Cell membrane</keyword>
<dbReference type="STRING" id="1802315.A3F51_02950"/>
<evidence type="ECO:0000256" key="2">
    <source>
        <dbReference type="ARBA" id="ARBA00007379"/>
    </source>
</evidence>
<feature type="transmembrane region" description="Helical" evidence="11">
    <location>
        <begin position="22"/>
        <end position="48"/>
    </location>
</feature>
<dbReference type="Pfam" id="PF02687">
    <property type="entry name" value="FtsX"/>
    <property type="match status" value="1"/>
</dbReference>
<dbReference type="EMBL" id="MHRT01000010">
    <property type="protein sequence ID" value="OHA28708.1"/>
    <property type="molecule type" value="Genomic_DNA"/>
</dbReference>
<protein>
    <recommendedName>
        <fullName evidence="3 10">Cell division protein FtsX</fullName>
    </recommendedName>
</protein>
<comment type="similarity">
    <text evidence="2 10">Belongs to the ABC-4 integral membrane protein family. FtsX subfamily.</text>
</comment>
<keyword evidence="8 10" id="KW-0472">Membrane</keyword>
<evidence type="ECO:0000256" key="10">
    <source>
        <dbReference type="PIRNR" id="PIRNR003097"/>
    </source>
</evidence>
<dbReference type="PANTHER" id="PTHR47755">
    <property type="entry name" value="CELL DIVISION PROTEIN FTSX"/>
    <property type="match status" value="1"/>
</dbReference>
<organism evidence="14 15">
    <name type="scientific">Candidatus Taylorbacteria bacterium RIFCSPHIGHO2_12_FULL_45_16</name>
    <dbReference type="NCBI Taxonomy" id="1802315"/>
    <lineage>
        <taxon>Bacteria</taxon>
        <taxon>Candidatus Tayloriibacteriota</taxon>
    </lineage>
</organism>
<gene>
    <name evidence="14" type="ORF">A3F51_02950</name>
</gene>
<evidence type="ECO:0000256" key="8">
    <source>
        <dbReference type="ARBA" id="ARBA00023136"/>
    </source>
</evidence>
<keyword evidence="9 10" id="KW-0131">Cell cycle</keyword>
<evidence type="ECO:0000256" key="4">
    <source>
        <dbReference type="ARBA" id="ARBA00022475"/>
    </source>
</evidence>
<dbReference type="AlphaFoldDB" id="A0A1G2MY04"/>
<dbReference type="InterPro" id="IPR004513">
    <property type="entry name" value="FtsX"/>
</dbReference>
<proteinExistence type="inferred from homology"/>
<evidence type="ECO:0000313" key="15">
    <source>
        <dbReference type="Proteomes" id="UP000178089"/>
    </source>
</evidence>
<comment type="subcellular location">
    <subcellularLocation>
        <location evidence="1">Cell membrane</location>
        <topology evidence="1">Multi-pass membrane protein</topology>
    </subcellularLocation>
</comment>
<feature type="transmembrane region" description="Helical" evidence="11">
    <location>
        <begin position="292"/>
        <end position="312"/>
    </location>
</feature>
<dbReference type="PIRSF" id="PIRSF003097">
    <property type="entry name" value="FtsX"/>
    <property type="match status" value="1"/>
</dbReference>
<evidence type="ECO:0000259" key="13">
    <source>
        <dbReference type="Pfam" id="PF18075"/>
    </source>
</evidence>
<evidence type="ECO:0000256" key="9">
    <source>
        <dbReference type="ARBA" id="ARBA00023306"/>
    </source>
</evidence>
<evidence type="ECO:0000256" key="1">
    <source>
        <dbReference type="ARBA" id="ARBA00004651"/>
    </source>
</evidence>
<keyword evidence="7 11" id="KW-1133">Transmembrane helix</keyword>
<dbReference type="InterPro" id="IPR040690">
    <property type="entry name" value="FtsX_ECD"/>
</dbReference>
<keyword evidence="5 10" id="KW-0132">Cell division</keyword>
<dbReference type="InterPro" id="IPR003838">
    <property type="entry name" value="ABC3_permease_C"/>
</dbReference>
<dbReference type="Proteomes" id="UP000178089">
    <property type="component" value="Unassembled WGS sequence"/>
</dbReference>
<feature type="domain" description="FtsX extracellular" evidence="13">
    <location>
        <begin position="59"/>
        <end position="146"/>
    </location>
</feature>
<evidence type="ECO:0000256" key="5">
    <source>
        <dbReference type="ARBA" id="ARBA00022618"/>
    </source>
</evidence>
<name>A0A1G2MY04_9BACT</name>